<keyword evidence="3 9" id="KW-0547">Nucleotide-binding</keyword>
<keyword evidence="9" id="KW-0963">Cytoplasm</keyword>
<feature type="coiled-coil region" evidence="11">
    <location>
        <begin position="428"/>
        <end position="455"/>
    </location>
</feature>
<dbReference type="FunFam" id="2.120.10.90:FF:000005">
    <property type="entry name" value="DNA topoisomerase 4 subunit A"/>
    <property type="match status" value="1"/>
</dbReference>
<comment type="subunit">
    <text evidence="9">Heterotetramer, composed of two GyrA and two GyrB chains. In the heterotetramer, GyrA contains the active site tyrosine that forms a transient covalent intermediate with DNA, while GyrB binds cofactors and catalyzes ATP hydrolysis.</text>
</comment>
<organism evidence="14 15">
    <name type="scientific">Candidatus Coproplasma avicola</name>
    <dbReference type="NCBI Taxonomy" id="2840744"/>
    <lineage>
        <taxon>Bacteria</taxon>
        <taxon>Bacillati</taxon>
        <taxon>Bacillota</taxon>
        <taxon>Clostridia</taxon>
        <taxon>Eubacteriales</taxon>
        <taxon>Candidatus Coproplasma</taxon>
    </lineage>
</organism>
<dbReference type="GO" id="GO:0005524">
    <property type="term" value="F:ATP binding"/>
    <property type="evidence" value="ECO:0007669"/>
    <property type="project" value="UniProtKB-UniRule"/>
</dbReference>
<dbReference type="FunFam" id="3.30.1360.40:FF:000002">
    <property type="entry name" value="DNA gyrase subunit A"/>
    <property type="match status" value="1"/>
</dbReference>
<comment type="caution">
    <text evidence="9">Lacks conserved residue(s) required for the propagation of feature annotation.</text>
</comment>
<dbReference type="SUPFAM" id="SSF56719">
    <property type="entry name" value="Type II DNA topoisomerase"/>
    <property type="match status" value="1"/>
</dbReference>
<dbReference type="Proteomes" id="UP000823913">
    <property type="component" value="Unassembled WGS sequence"/>
</dbReference>
<dbReference type="AlphaFoldDB" id="A0A9D1J949"/>
<reference evidence="14" key="1">
    <citation type="submission" date="2020-10" db="EMBL/GenBank/DDBJ databases">
        <authorList>
            <person name="Gilroy R."/>
        </authorList>
    </citation>
    <scope>NUCLEOTIDE SEQUENCE</scope>
    <source>
        <strain evidence="14">ChiW16-3235</strain>
    </source>
</reference>
<dbReference type="InterPro" id="IPR002205">
    <property type="entry name" value="Topo_IIA_dom_A"/>
</dbReference>
<evidence type="ECO:0000256" key="4">
    <source>
        <dbReference type="ARBA" id="ARBA00022840"/>
    </source>
</evidence>
<name>A0A9D1J949_9FIRM</name>
<evidence type="ECO:0000256" key="1">
    <source>
        <dbReference type="ARBA" id="ARBA00000185"/>
    </source>
</evidence>
<dbReference type="InterPro" id="IPR013760">
    <property type="entry name" value="Topo_IIA-like_dom_sf"/>
</dbReference>
<comment type="caution">
    <text evidence="14">The sequence shown here is derived from an EMBL/GenBank/DDBJ whole genome shotgun (WGS) entry which is preliminary data.</text>
</comment>
<dbReference type="GO" id="GO:0003677">
    <property type="term" value="F:DNA binding"/>
    <property type="evidence" value="ECO:0007669"/>
    <property type="project" value="UniProtKB-UniRule"/>
</dbReference>
<dbReference type="PROSITE" id="PS52040">
    <property type="entry name" value="TOPO_IIA"/>
    <property type="match status" value="1"/>
</dbReference>
<dbReference type="SMART" id="SM00434">
    <property type="entry name" value="TOP4c"/>
    <property type="match status" value="1"/>
</dbReference>
<evidence type="ECO:0000256" key="10">
    <source>
        <dbReference type="PROSITE-ProRule" id="PRU01384"/>
    </source>
</evidence>
<dbReference type="InterPro" id="IPR005743">
    <property type="entry name" value="GyrA"/>
</dbReference>
<comment type="similarity">
    <text evidence="2 9">Belongs to the type II topoisomerase GyrA/ParC subunit family.</text>
</comment>
<dbReference type="GO" id="GO:0006261">
    <property type="term" value="P:DNA-templated DNA replication"/>
    <property type="evidence" value="ECO:0007669"/>
    <property type="project" value="UniProtKB-UniRule"/>
</dbReference>
<dbReference type="InterPro" id="IPR035516">
    <property type="entry name" value="Gyrase/topoIV_suA_C"/>
</dbReference>
<sequence>MTKMLDVEVDEELKKSFIAYAMAVNVSRAIPDVRDGLKPVHRRILYSMHELGLYSDKPFRKCARIVGDCLGKYHPHGDISVYDALVRLAQDFTINMPLVEGHGNFGSVDGDPAAAMRYTEARLSKIAAEMLRDLDKETVDFYPTFDDTGMQPTVLPSRFPNMLVNGSDGIAVGMATNIPPHNLGEVIDGICAMIDNPDIDMDELMTYIPAPDFPTGGMIMGRGGIRKAYRTGRGSIIIRSKCEIEEYQSGSQTRTRIVVTEIPYQVNKAKLIETMADLVKDKKIEGISDIREESDRDGMRIVIEVKKDANAQVVLNLLYKHTNLQISDGLIMLALVDGTPKILNLKEFIYYYLEHQKDIIVRRTKYDLAKTEERAHILRGLVIAEASIDEVVEICKTAKDKTDCVEKLVANFVLDERQATAVAELRLYRLSHLEVDKLNEELASLEAAIADYKDILANESRVLEIIKNDLLEIKRKYPSERKTEIAVDYGDIEDADLIPVEQVVITLTHSGYVKRLPATEYKAQHRGGMGVTAHRPKEEDFVESLCVCSSHDDILLFSSLGKVYSIKGYQIPEAARAARGRALVNLVQLSQDEKITALIAVEEGAEGYIAFATKNGLIKKTKVEEFARIHRNGKIAIKLNDGDELISVQFTTGENEIMIASRGGKCIRFPESDIRPMGRDTAGVRAMTLSGEDDRLVDMLVIDPQKDVLTVAENGYGKRSRLEDYRLQGRAGKGIKAGIFNEVTGHLVNLKQVSDDDDIMIISDGGTIIRMHCSDISTIGRSTKGVRLMRLKDGQVATVAVTERDDEVETQAPEESAADLVDEEQPDIPDEE</sequence>
<dbReference type="NCBIfam" id="NF004044">
    <property type="entry name" value="PRK05561.1"/>
    <property type="match status" value="1"/>
</dbReference>
<dbReference type="Gene3D" id="1.10.268.10">
    <property type="entry name" value="Topoisomerase, domain 3"/>
    <property type="match status" value="1"/>
</dbReference>
<evidence type="ECO:0000256" key="9">
    <source>
        <dbReference type="HAMAP-Rule" id="MF_01897"/>
    </source>
</evidence>
<evidence type="ECO:0000256" key="5">
    <source>
        <dbReference type="ARBA" id="ARBA00023029"/>
    </source>
</evidence>
<dbReference type="InterPro" id="IPR013758">
    <property type="entry name" value="Topo_IIA_A/C_ab"/>
</dbReference>
<evidence type="ECO:0000256" key="2">
    <source>
        <dbReference type="ARBA" id="ARBA00008263"/>
    </source>
</evidence>
<dbReference type="SUPFAM" id="SSF101904">
    <property type="entry name" value="GyrA/ParC C-terminal domain-like"/>
    <property type="match status" value="1"/>
</dbReference>
<comment type="subunit">
    <text evidence="8">Heterotetramer composed of ParC and ParE.</text>
</comment>
<dbReference type="Pfam" id="PF00521">
    <property type="entry name" value="DNA_topoisoIV"/>
    <property type="match status" value="1"/>
</dbReference>
<evidence type="ECO:0000313" key="15">
    <source>
        <dbReference type="Proteomes" id="UP000823913"/>
    </source>
</evidence>
<dbReference type="EMBL" id="DVHK01000023">
    <property type="protein sequence ID" value="HIR66622.1"/>
    <property type="molecule type" value="Genomic_DNA"/>
</dbReference>
<evidence type="ECO:0000256" key="6">
    <source>
        <dbReference type="ARBA" id="ARBA00023125"/>
    </source>
</evidence>
<dbReference type="NCBIfam" id="NF004043">
    <property type="entry name" value="PRK05560.1"/>
    <property type="match status" value="1"/>
</dbReference>
<dbReference type="HAMAP" id="MF_01897">
    <property type="entry name" value="GyrA"/>
    <property type="match status" value="1"/>
</dbReference>
<dbReference type="Pfam" id="PF03989">
    <property type="entry name" value="DNA_gyraseA_C"/>
    <property type="match status" value="6"/>
</dbReference>
<dbReference type="FunFam" id="1.10.268.10:FF:000001">
    <property type="entry name" value="DNA gyrase subunit A"/>
    <property type="match status" value="1"/>
</dbReference>
<proteinExistence type="inferred from homology"/>
<accession>A0A9D1J949</accession>
<dbReference type="GO" id="GO:0009330">
    <property type="term" value="C:DNA topoisomerase type II (double strand cut, ATP-hydrolyzing) complex"/>
    <property type="evidence" value="ECO:0007669"/>
    <property type="project" value="TreeGrafter"/>
</dbReference>
<protein>
    <recommendedName>
        <fullName evidence="9">DNA gyrase subunit A</fullName>
        <ecNumber evidence="9">5.6.2.2</ecNumber>
    </recommendedName>
</protein>
<feature type="compositionally biased region" description="Acidic residues" evidence="12">
    <location>
        <begin position="816"/>
        <end position="832"/>
    </location>
</feature>
<comment type="function">
    <text evidence="9">A type II topoisomerase that negatively supercoils closed circular double-stranded (ds) DNA in an ATP-dependent manner to modulate DNA topology and maintain chromosomes in an underwound state. Negative supercoiling favors strand separation, and DNA replication, transcription, recombination and repair, all of which involve strand separation. Also able to catalyze the interconversion of other topological isomers of dsDNA rings, including catenanes and knotted rings. Type II topoisomerases break and join 2 DNA strands simultaneously in an ATP-dependent manner.</text>
</comment>
<evidence type="ECO:0000256" key="11">
    <source>
        <dbReference type="SAM" id="Coils"/>
    </source>
</evidence>
<dbReference type="Gene3D" id="3.30.1360.40">
    <property type="match status" value="1"/>
</dbReference>
<feature type="region of interest" description="Disordered" evidence="12">
    <location>
        <begin position="802"/>
        <end position="832"/>
    </location>
</feature>
<gene>
    <name evidence="9 14" type="primary">gyrA</name>
    <name evidence="14" type="ORF">IAB94_01080</name>
</gene>
<dbReference type="EC" id="5.6.2.2" evidence="9"/>
<evidence type="ECO:0000259" key="13">
    <source>
        <dbReference type="PROSITE" id="PS52040"/>
    </source>
</evidence>
<evidence type="ECO:0000256" key="3">
    <source>
        <dbReference type="ARBA" id="ARBA00022741"/>
    </source>
</evidence>
<dbReference type="PANTHER" id="PTHR43493:SF5">
    <property type="entry name" value="DNA GYRASE SUBUNIT A, CHLOROPLASTIC_MITOCHONDRIAL"/>
    <property type="match status" value="1"/>
</dbReference>
<keyword evidence="5 9" id="KW-0799">Topoisomerase</keyword>
<comment type="miscellaneous">
    <text evidence="9">Few gyrases are as efficient as E.coli at forming negative supercoils. Not all organisms have 2 type II topoisomerases; in organisms with a single type II topoisomerase this enzyme also has to decatenate newly replicated chromosomes.</text>
</comment>
<dbReference type="PANTHER" id="PTHR43493">
    <property type="entry name" value="DNA GYRASE/TOPOISOMERASE SUBUNIT A"/>
    <property type="match status" value="1"/>
</dbReference>
<comment type="catalytic activity">
    <reaction evidence="1 9 10">
        <text>ATP-dependent breakage, passage and rejoining of double-stranded DNA.</text>
        <dbReference type="EC" id="5.6.2.2"/>
    </reaction>
</comment>
<dbReference type="GO" id="GO:0005694">
    <property type="term" value="C:chromosome"/>
    <property type="evidence" value="ECO:0007669"/>
    <property type="project" value="InterPro"/>
</dbReference>
<evidence type="ECO:0000256" key="8">
    <source>
        <dbReference type="ARBA" id="ARBA00063644"/>
    </source>
</evidence>
<dbReference type="InterPro" id="IPR013757">
    <property type="entry name" value="Topo_IIA_A_a_sf"/>
</dbReference>
<evidence type="ECO:0000313" key="14">
    <source>
        <dbReference type="EMBL" id="HIR66622.1"/>
    </source>
</evidence>
<dbReference type="NCBIfam" id="TIGR01063">
    <property type="entry name" value="gyrA"/>
    <property type="match status" value="1"/>
</dbReference>
<dbReference type="Gene3D" id="3.90.199.10">
    <property type="entry name" value="Topoisomerase II, domain 5"/>
    <property type="match status" value="1"/>
</dbReference>
<keyword evidence="4 9" id="KW-0067">ATP-binding</keyword>
<feature type="active site" description="O-(5'-phospho-DNA)-tyrosine intermediate" evidence="9 10">
    <location>
        <position position="118"/>
    </location>
</feature>
<dbReference type="GO" id="GO:0005737">
    <property type="term" value="C:cytoplasm"/>
    <property type="evidence" value="ECO:0007669"/>
    <property type="project" value="UniProtKB-SubCell"/>
</dbReference>
<dbReference type="GO" id="GO:0006265">
    <property type="term" value="P:DNA topological change"/>
    <property type="evidence" value="ECO:0007669"/>
    <property type="project" value="UniProtKB-UniRule"/>
</dbReference>
<evidence type="ECO:0000256" key="7">
    <source>
        <dbReference type="ARBA" id="ARBA00023235"/>
    </source>
</evidence>
<keyword evidence="11" id="KW-0175">Coiled coil</keyword>
<keyword evidence="6 9" id="KW-0238">DNA-binding</keyword>
<keyword evidence="7 9" id="KW-0413">Isomerase</keyword>
<dbReference type="FunFam" id="3.90.199.10:FF:000001">
    <property type="entry name" value="DNA gyrase subunit A"/>
    <property type="match status" value="1"/>
</dbReference>
<dbReference type="GO" id="GO:0034335">
    <property type="term" value="F:DNA negative supercoiling activity"/>
    <property type="evidence" value="ECO:0007669"/>
    <property type="project" value="UniProtKB-ARBA"/>
</dbReference>
<dbReference type="CDD" id="cd00187">
    <property type="entry name" value="TOP4c"/>
    <property type="match status" value="1"/>
</dbReference>
<feature type="domain" description="Topo IIA-type catalytic" evidence="13">
    <location>
        <begin position="30"/>
        <end position="497"/>
    </location>
</feature>
<dbReference type="Gene3D" id="2.120.10.90">
    <property type="entry name" value="DNA gyrase/topoisomerase IV, subunit A, C-terminal"/>
    <property type="match status" value="1"/>
</dbReference>
<dbReference type="InterPro" id="IPR050220">
    <property type="entry name" value="Type_II_DNA_Topoisomerases"/>
</dbReference>
<reference evidence="14" key="2">
    <citation type="journal article" date="2021" name="PeerJ">
        <title>Extensive microbial diversity within the chicken gut microbiome revealed by metagenomics and culture.</title>
        <authorList>
            <person name="Gilroy R."/>
            <person name="Ravi A."/>
            <person name="Getino M."/>
            <person name="Pursley I."/>
            <person name="Horton D.L."/>
            <person name="Alikhan N.F."/>
            <person name="Baker D."/>
            <person name="Gharbi K."/>
            <person name="Hall N."/>
            <person name="Watson M."/>
            <person name="Adriaenssens E.M."/>
            <person name="Foster-Nyarko E."/>
            <person name="Jarju S."/>
            <person name="Secka A."/>
            <person name="Antonio M."/>
            <person name="Oren A."/>
            <person name="Chaudhuri R.R."/>
            <person name="La Ragione R."/>
            <person name="Hildebrand F."/>
            <person name="Pallen M.J."/>
        </authorList>
    </citation>
    <scope>NUCLEOTIDE SEQUENCE</scope>
    <source>
        <strain evidence="14">ChiW16-3235</strain>
    </source>
</reference>
<comment type="subcellular location">
    <subcellularLocation>
        <location evidence="9">Cytoplasm</location>
    </subcellularLocation>
</comment>
<dbReference type="InterPro" id="IPR006691">
    <property type="entry name" value="GyrA/parC_rep"/>
</dbReference>
<evidence type="ECO:0000256" key="12">
    <source>
        <dbReference type="SAM" id="MobiDB-lite"/>
    </source>
</evidence>